<gene>
    <name evidence="1" type="ORF">PSR33_00270</name>
</gene>
<reference evidence="1" key="1">
    <citation type="submission" date="2023-02" db="EMBL/GenBank/DDBJ databases">
        <title>Complete genome sequence of Lactobacillus curvatus CACC879 isolated from Pig feces.</title>
        <authorList>
            <person name="Park S."/>
            <person name="Park M.A."/>
            <person name="Kim D.-H."/>
            <person name="Kim Y."/>
        </authorList>
    </citation>
    <scope>NUCLEOTIDE SEQUENCE</scope>
    <source>
        <strain evidence="1">CACC879</strain>
    </source>
</reference>
<organism evidence="1 2">
    <name type="scientific">Latilactobacillus curvatus</name>
    <name type="common">Lactobacillus curvatus</name>
    <dbReference type="NCBI Taxonomy" id="28038"/>
    <lineage>
        <taxon>Bacteria</taxon>
        <taxon>Bacillati</taxon>
        <taxon>Bacillota</taxon>
        <taxon>Bacilli</taxon>
        <taxon>Lactobacillales</taxon>
        <taxon>Lactobacillaceae</taxon>
        <taxon>Latilactobacillus</taxon>
    </lineage>
</organism>
<sequence>MFGAVEQNGDDNFKLILSSIKSSLESKNYVAALGMALTIPDICGNLEYPNKRTGDRYKSWYINYVECEESKISYNKYTNEEEYPEIIPNCDAETVYKLRCSFLHAGQVSSEYLANKLKKESKKINFEFVLIIPNEAGHSFNTGQISEDDINGSGKKKLELVINVEELCQLLIEKGAKFHEENSSLFSEFTSLSMLENEY</sequence>
<protein>
    <submittedName>
        <fullName evidence="1">Uncharacterized protein</fullName>
    </submittedName>
</protein>
<dbReference type="RefSeq" id="WP_273960155.1">
    <property type="nucleotide sequence ID" value="NZ_JAHIAD010000069.1"/>
</dbReference>
<proteinExistence type="predicted"/>
<accession>A0AAJ5RF87</accession>
<dbReference type="Proteomes" id="UP001215533">
    <property type="component" value="Chromosome"/>
</dbReference>
<dbReference type="AlphaFoldDB" id="A0AAJ5RF87"/>
<name>A0AAJ5RF87_LATCU</name>
<evidence type="ECO:0000313" key="2">
    <source>
        <dbReference type="Proteomes" id="UP001215533"/>
    </source>
</evidence>
<evidence type="ECO:0000313" key="1">
    <source>
        <dbReference type="EMBL" id="WDC92010.1"/>
    </source>
</evidence>
<dbReference type="EMBL" id="CP117683">
    <property type="protein sequence ID" value="WDC92010.1"/>
    <property type="molecule type" value="Genomic_DNA"/>
</dbReference>